<feature type="domain" description="DUF4220" evidence="3">
    <location>
        <begin position="48"/>
        <end position="285"/>
    </location>
</feature>
<feature type="region of interest" description="Disordered" evidence="1">
    <location>
        <begin position="620"/>
        <end position="678"/>
    </location>
</feature>
<name>A0A835EJS6_9POAL</name>
<organism evidence="4 5">
    <name type="scientific">Digitaria exilis</name>
    <dbReference type="NCBI Taxonomy" id="1010633"/>
    <lineage>
        <taxon>Eukaryota</taxon>
        <taxon>Viridiplantae</taxon>
        <taxon>Streptophyta</taxon>
        <taxon>Embryophyta</taxon>
        <taxon>Tracheophyta</taxon>
        <taxon>Spermatophyta</taxon>
        <taxon>Magnoliopsida</taxon>
        <taxon>Liliopsida</taxon>
        <taxon>Poales</taxon>
        <taxon>Poaceae</taxon>
        <taxon>PACMAD clade</taxon>
        <taxon>Panicoideae</taxon>
        <taxon>Panicodae</taxon>
        <taxon>Paniceae</taxon>
        <taxon>Anthephorinae</taxon>
        <taxon>Digitaria</taxon>
    </lineage>
</organism>
<gene>
    <name evidence="4" type="ORF">HU200_041278</name>
</gene>
<dbReference type="Proteomes" id="UP000636709">
    <property type="component" value="Unassembled WGS sequence"/>
</dbReference>
<dbReference type="AlphaFoldDB" id="A0A835EJS6"/>
<accession>A0A835EJS6</accession>
<feature type="transmembrane region" description="Helical" evidence="2">
    <location>
        <begin position="12"/>
        <end position="34"/>
    </location>
</feature>
<evidence type="ECO:0000313" key="5">
    <source>
        <dbReference type="Proteomes" id="UP000636709"/>
    </source>
</evidence>
<sequence length="703" mass="80517">MARGLLNLWNHWSIQILVLLSLALQLFLFAFAGIRRRGANPVLRFLLWLAYLLADSTAILALGHISLSATTREHRLVPFWAPFLLLHLGGPNNLSAYALQDNQLWLRHLQMLVVQVLGATYVLYKHIATNGLLVLEATTLMFAVGFLKYAERTWALRCGNLSSIRSSINKEPPTRHGHVHPHDDKAAAGEMMEESASRQAHSLFHICKRAIVDSSVEGGWHDNYDIKERLRPLHVIIWALMEMELSLMYDILYTKAAVIHTWFGYCVRLFSPLATAASLLLFHLNGEDRNNALTSSPPTSCWAAPCLWRPRSTWAFAFLCTTRWSWLKYEALCKARWDRLRRTVVSLHQIVKAAAGRGSNSYRSRRWSGTMGQYNMLHFCTRPDDDAWTTPLLGRLAKMVGLREWWDRKHHSGSVQITEPVKEHVVSHMEQWYLQGRWNTLGSIRKKWGLEALDHHWSSLEDQDYNALMVSLGVEFQEGIIIWHIGTDVFLANSKLAKEEGSSARVEAIKLFSNYMMFLLVEQPDMLPGLAQNRLYQRTCKNVITLLRSTTPTSPRSMDLGKILQSLFRLEPSFEIHAPRLNYVTGLARLLVKKVEVATDAVQLVLDVWTDLVPASDSEIRAEQHAPTGTPRLQPPPHFRRFPLRSPTLPRTRPRPGDSGERRQRRWRTTNTTTWTWGSPLHPPSPFPFFHPEEARVTTLLRD</sequence>
<feature type="transmembrane region" description="Helical" evidence="2">
    <location>
        <begin position="46"/>
        <end position="67"/>
    </location>
</feature>
<evidence type="ECO:0000313" key="4">
    <source>
        <dbReference type="EMBL" id="KAF8690874.1"/>
    </source>
</evidence>
<keyword evidence="5" id="KW-1185">Reference proteome</keyword>
<feature type="transmembrane region" description="Helical" evidence="2">
    <location>
        <begin position="106"/>
        <end position="124"/>
    </location>
</feature>
<keyword evidence="2" id="KW-1133">Transmembrane helix</keyword>
<dbReference type="PANTHER" id="PTHR31325">
    <property type="entry name" value="OS01G0798800 PROTEIN-RELATED"/>
    <property type="match status" value="1"/>
</dbReference>
<proteinExistence type="predicted"/>
<dbReference type="Pfam" id="PF13968">
    <property type="entry name" value="DUF4220"/>
    <property type="match status" value="1"/>
</dbReference>
<evidence type="ECO:0000259" key="3">
    <source>
        <dbReference type="Pfam" id="PF13968"/>
    </source>
</evidence>
<keyword evidence="2" id="KW-0812">Transmembrane</keyword>
<evidence type="ECO:0000256" key="1">
    <source>
        <dbReference type="SAM" id="MobiDB-lite"/>
    </source>
</evidence>
<reference evidence="4" key="1">
    <citation type="submission" date="2020-07" db="EMBL/GenBank/DDBJ databases">
        <title>Genome sequence and genetic diversity analysis of an under-domesticated orphan crop, white fonio (Digitaria exilis).</title>
        <authorList>
            <person name="Bennetzen J.L."/>
            <person name="Chen S."/>
            <person name="Ma X."/>
            <person name="Wang X."/>
            <person name="Yssel A.E.J."/>
            <person name="Chaluvadi S.R."/>
            <person name="Johnson M."/>
            <person name="Gangashetty P."/>
            <person name="Hamidou F."/>
            <person name="Sanogo M.D."/>
            <person name="Zwaenepoel A."/>
            <person name="Wallace J."/>
            <person name="Van De Peer Y."/>
            <person name="Van Deynze A."/>
        </authorList>
    </citation>
    <scope>NUCLEOTIDE SEQUENCE</scope>
    <source>
        <tissue evidence="4">Leaves</tissue>
    </source>
</reference>
<protein>
    <recommendedName>
        <fullName evidence="3">DUF4220 domain-containing protein</fullName>
    </recommendedName>
</protein>
<feature type="transmembrane region" description="Helical" evidence="2">
    <location>
        <begin position="79"/>
        <end position="99"/>
    </location>
</feature>
<comment type="caution">
    <text evidence="4">The sequence shown here is derived from an EMBL/GenBank/DDBJ whole genome shotgun (WGS) entry which is preliminary data.</text>
</comment>
<dbReference type="OrthoDB" id="1689146at2759"/>
<keyword evidence="2" id="KW-0472">Membrane</keyword>
<dbReference type="InterPro" id="IPR025315">
    <property type="entry name" value="DUF4220"/>
</dbReference>
<feature type="compositionally biased region" description="Low complexity" evidence="1">
    <location>
        <begin position="669"/>
        <end position="678"/>
    </location>
</feature>
<evidence type="ECO:0000256" key="2">
    <source>
        <dbReference type="SAM" id="Phobius"/>
    </source>
</evidence>
<dbReference type="EMBL" id="JACEFO010001972">
    <property type="protein sequence ID" value="KAF8690874.1"/>
    <property type="molecule type" value="Genomic_DNA"/>
</dbReference>